<organism evidence="2 3">
    <name type="scientific">Leishmania tarentolae</name>
    <name type="common">Sauroleishmania tarentolae</name>
    <dbReference type="NCBI Taxonomy" id="5689"/>
    <lineage>
        <taxon>Eukaryota</taxon>
        <taxon>Discoba</taxon>
        <taxon>Euglenozoa</taxon>
        <taxon>Kinetoplastea</taxon>
        <taxon>Metakinetoplastina</taxon>
        <taxon>Trypanosomatida</taxon>
        <taxon>Trypanosomatidae</taxon>
        <taxon>Leishmaniinae</taxon>
        <taxon>Leishmania</taxon>
        <taxon>lizard Leishmania</taxon>
    </lineage>
</organism>
<feature type="region of interest" description="Disordered" evidence="1">
    <location>
        <begin position="61"/>
        <end position="101"/>
    </location>
</feature>
<proteinExistence type="predicted"/>
<evidence type="ECO:0000313" key="2">
    <source>
        <dbReference type="EMBL" id="GET86278.1"/>
    </source>
</evidence>
<keyword evidence="3" id="KW-1185">Reference proteome</keyword>
<comment type="caution">
    <text evidence="2">The sequence shown here is derived from an EMBL/GenBank/DDBJ whole genome shotgun (WGS) entry which is preliminary data.</text>
</comment>
<dbReference type="Proteomes" id="UP000419144">
    <property type="component" value="Unassembled WGS sequence"/>
</dbReference>
<feature type="compositionally biased region" description="Polar residues" evidence="1">
    <location>
        <begin position="84"/>
        <end position="96"/>
    </location>
</feature>
<reference evidence="2" key="1">
    <citation type="submission" date="2019-11" db="EMBL/GenBank/DDBJ databases">
        <title>Leishmania tarentolae CDS.</title>
        <authorList>
            <person name="Goto Y."/>
            <person name="Yamagishi J."/>
        </authorList>
    </citation>
    <scope>NUCLEOTIDE SEQUENCE [LARGE SCALE GENOMIC DNA]</scope>
    <source>
        <strain evidence="2">Parrot Tar II</strain>
    </source>
</reference>
<dbReference type="OrthoDB" id="273663at2759"/>
<dbReference type="VEuPathDB" id="TriTrypDB:LtaPh_0903000"/>
<dbReference type="AlphaFoldDB" id="A0A640KAF0"/>
<gene>
    <name evidence="2" type="ORF">LtaPh_0903000</name>
</gene>
<protein>
    <submittedName>
        <fullName evidence="2">Uncharacterized protein</fullName>
    </submittedName>
</protein>
<evidence type="ECO:0000256" key="1">
    <source>
        <dbReference type="SAM" id="MobiDB-lite"/>
    </source>
</evidence>
<accession>A0A640KAF0</accession>
<sequence length="238" mass="25645">MTLVFEARRLPFGCISEVYAAPIQPILVLHALEELPLWDRCMLVAVLPVVQQRHSAGAVPAQPSTVVRPPLTVNSGRTADVGGPTSSSFSTTQAANQEERVNAAPELAGAPSVEDVKLALTIVHALDELEVVYDSSASIREELQQQRQQQQQSLSGAFLAEAPRSAFKQSRKTSEELLMEQLLQERFAETGTYLRESSDDEGELGAEAAVDIAMCFTVKGESLGIGTVSVFGGHGYHP</sequence>
<name>A0A640KAF0_LEITA</name>
<dbReference type="EMBL" id="BLBS01000010">
    <property type="protein sequence ID" value="GET86278.1"/>
    <property type="molecule type" value="Genomic_DNA"/>
</dbReference>
<evidence type="ECO:0000313" key="3">
    <source>
        <dbReference type="Proteomes" id="UP000419144"/>
    </source>
</evidence>